<dbReference type="PANTHER" id="PTHR12608">
    <property type="entry name" value="TRANSMEMBRANE PROTEIN HTP-1 RELATED"/>
    <property type="match status" value="1"/>
</dbReference>
<dbReference type="EMBL" id="CP023154">
    <property type="protein sequence ID" value="QEK78233.1"/>
    <property type="molecule type" value="Genomic_DNA"/>
</dbReference>
<dbReference type="Proteomes" id="UP000324354">
    <property type="component" value="Chromosome"/>
</dbReference>
<organism evidence="7 8">
    <name type="scientific">Pyrococcus furiosus (strain ATCC 43587 / DSM 3638 / JCM 8422 / Vc1)</name>
    <dbReference type="NCBI Taxonomy" id="186497"/>
    <lineage>
        <taxon>Archaea</taxon>
        <taxon>Methanobacteriati</taxon>
        <taxon>Methanobacteriota</taxon>
        <taxon>Thermococci</taxon>
        <taxon>Thermococcales</taxon>
        <taxon>Thermococcaceae</taxon>
        <taxon>Pyrococcus</taxon>
    </lineage>
</organism>
<accession>A0A5C0XMW7</accession>
<evidence type="ECO:0000256" key="5">
    <source>
        <dbReference type="ARBA" id="ARBA00023136"/>
    </source>
</evidence>
<evidence type="ECO:0008006" key="9">
    <source>
        <dbReference type="Google" id="ProtNLM"/>
    </source>
</evidence>
<dbReference type="RefSeq" id="WP_011011638.1">
    <property type="nucleotide sequence ID" value="NC_003413.1"/>
</dbReference>
<comment type="subcellular location">
    <subcellularLocation>
        <location evidence="1">Membrane</location>
        <topology evidence="1">Multi-pass membrane protein</topology>
    </subcellularLocation>
</comment>
<evidence type="ECO:0000313" key="7">
    <source>
        <dbReference type="EMBL" id="QEK78233.1"/>
    </source>
</evidence>
<proteinExistence type="inferred from homology"/>
<sequence>MKEILSIFIAIFLAEFGDKTQLATIAFASKYGWFKAFVGAATALVLVNLIGALVGEKLREFVPASVLHKIAGVFFIIFGILMIIKE</sequence>
<dbReference type="GeneID" id="41712323"/>
<dbReference type="InterPro" id="IPR001727">
    <property type="entry name" value="GDT1-like"/>
</dbReference>
<evidence type="ECO:0000256" key="3">
    <source>
        <dbReference type="ARBA" id="ARBA00022692"/>
    </source>
</evidence>
<dbReference type="Pfam" id="PF01169">
    <property type="entry name" value="GDT1"/>
    <property type="match status" value="1"/>
</dbReference>
<name>A0A5C0XMW7_PYRFU</name>
<evidence type="ECO:0000313" key="8">
    <source>
        <dbReference type="Proteomes" id="UP000324354"/>
    </source>
</evidence>
<feature type="transmembrane region" description="Helical" evidence="6">
    <location>
        <begin position="32"/>
        <end position="54"/>
    </location>
</feature>
<dbReference type="GO" id="GO:0046873">
    <property type="term" value="F:metal ion transmembrane transporter activity"/>
    <property type="evidence" value="ECO:0007669"/>
    <property type="project" value="InterPro"/>
</dbReference>
<comment type="similarity">
    <text evidence="2">Belongs to the GDT1 family.</text>
</comment>
<dbReference type="AlphaFoldDB" id="A0A5C0XMW7"/>
<feature type="transmembrane region" description="Helical" evidence="6">
    <location>
        <begin position="66"/>
        <end position="84"/>
    </location>
</feature>
<dbReference type="PANTHER" id="PTHR12608:SF1">
    <property type="entry name" value="TRANSMEMBRANE PROTEIN 165"/>
    <property type="match status" value="1"/>
</dbReference>
<evidence type="ECO:0000256" key="2">
    <source>
        <dbReference type="ARBA" id="ARBA00009190"/>
    </source>
</evidence>
<keyword evidence="5 6" id="KW-0472">Membrane</keyword>
<keyword evidence="3 6" id="KW-0812">Transmembrane</keyword>
<evidence type="ECO:0000256" key="1">
    <source>
        <dbReference type="ARBA" id="ARBA00004141"/>
    </source>
</evidence>
<dbReference type="OrthoDB" id="85362at2157"/>
<reference evidence="7 8" key="1">
    <citation type="submission" date="2017-08" db="EMBL/GenBank/DDBJ databases">
        <title>Resequencing and Reannotation of the genome of Pyrococcus furiosus type strain DSM3638.</title>
        <authorList>
            <person name="Reichelt R.M."/>
            <person name="Bunk B."/>
        </authorList>
    </citation>
    <scope>NUCLEOTIDE SEQUENCE [LARGE SCALE GENOMIC DNA]</scope>
    <source>
        <strain evidence="7 8">DSM 3638</strain>
    </source>
</reference>
<evidence type="ECO:0000256" key="6">
    <source>
        <dbReference type="SAM" id="Phobius"/>
    </source>
</evidence>
<protein>
    <recommendedName>
        <fullName evidence="9">GDT1 family protein</fullName>
    </recommendedName>
</protein>
<dbReference type="GO" id="GO:0016020">
    <property type="term" value="C:membrane"/>
    <property type="evidence" value="ECO:0007669"/>
    <property type="project" value="UniProtKB-SubCell"/>
</dbReference>
<dbReference type="GeneID" id="13302333"/>
<evidence type="ECO:0000256" key="4">
    <source>
        <dbReference type="ARBA" id="ARBA00022989"/>
    </source>
</evidence>
<gene>
    <name evidence="7" type="ORF">PFDSM3638_02600</name>
</gene>
<keyword evidence="4 6" id="KW-1133">Transmembrane helix</keyword>